<dbReference type="RefSeq" id="XP_018077526.1">
    <property type="nucleotide sequence ID" value="XM_018213982.1"/>
</dbReference>
<reference evidence="5 6" key="1">
    <citation type="submission" date="2015-10" db="EMBL/GenBank/DDBJ databases">
        <title>Full genome of DAOMC 229536 Phialocephala scopiformis, a fungal endophyte of spruce producing the potent anti-insectan compound rugulosin.</title>
        <authorList>
            <consortium name="DOE Joint Genome Institute"/>
            <person name="Walker A.K."/>
            <person name="Frasz S.L."/>
            <person name="Seifert K.A."/>
            <person name="Miller J.D."/>
            <person name="Mondo S.J."/>
            <person name="Labutti K."/>
            <person name="Lipzen A."/>
            <person name="Dockter R."/>
            <person name="Kennedy M."/>
            <person name="Grigoriev I.V."/>
            <person name="Spatafora J.W."/>
        </authorList>
    </citation>
    <scope>NUCLEOTIDE SEQUENCE [LARGE SCALE GENOMIC DNA]</scope>
    <source>
        <strain evidence="5 6">CBS 120377</strain>
    </source>
</reference>
<keyword evidence="3" id="KW-0560">Oxidoreductase</keyword>
<dbReference type="Gene3D" id="3.30.9.10">
    <property type="entry name" value="D-Amino Acid Oxidase, subunit A, domain 2"/>
    <property type="match status" value="1"/>
</dbReference>
<dbReference type="AlphaFoldDB" id="A0A194XSQ2"/>
<dbReference type="Gene3D" id="3.50.50.60">
    <property type="entry name" value="FAD/NAD(P)-binding domain"/>
    <property type="match status" value="1"/>
</dbReference>
<keyword evidence="2" id="KW-0274">FAD</keyword>
<dbReference type="InParanoid" id="A0A194XSQ2"/>
<organism evidence="5 6">
    <name type="scientific">Mollisia scopiformis</name>
    <name type="common">Conifer needle endophyte fungus</name>
    <name type="synonym">Phialocephala scopiformis</name>
    <dbReference type="NCBI Taxonomy" id="149040"/>
    <lineage>
        <taxon>Eukaryota</taxon>
        <taxon>Fungi</taxon>
        <taxon>Dikarya</taxon>
        <taxon>Ascomycota</taxon>
        <taxon>Pezizomycotina</taxon>
        <taxon>Leotiomycetes</taxon>
        <taxon>Helotiales</taxon>
        <taxon>Mollisiaceae</taxon>
        <taxon>Mollisia</taxon>
    </lineage>
</organism>
<protein>
    <submittedName>
        <fullName evidence="5">FAD/NAD(P)-binding domain-containing protein</fullName>
    </submittedName>
</protein>
<dbReference type="SUPFAM" id="SSF51905">
    <property type="entry name" value="FAD/NAD(P)-binding domain"/>
    <property type="match status" value="1"/>
</dbReference>
<dbReference type="Proteomes" id="UP000070700">
    <property type="component" value="Unassembled WGS sequence"/>
</dbReference>
<dbReference type="OrthoDB" id="655030at2759"/>
<dbReference type="PANTHER" id="PTHR46865:SF2">
    <property type="entry name" value="MONOOXYGENASE"/>
    <property type="match status" value="1"/>
</dbReference>
<proteinExistence type="predicted"/>
<feature type="domain" description="FAD-binding" evidence="4">
    <location>
        <begin position="6"/>
        <end position="343"/>
    </location>
</feature>
<keyword evidence="1" id="KW-0285">Flavoprotein</keyword>
<dbReference type="GeneID" id="28823708"/>
<evidence type="ECO:0000313" key="6">
    <source>
        <dbReference type="Proteomes" id="UP000070700"/>
    </source>
</evidence>
<dbReference type="PRINTS" id="PR00420">
    <property type="entry name" value="RNGMNOXGNASE"/>
</dbReference>
<dbReference type="InterPro" id="IPR002938">
    <property type="entry name" value="FAD-bd"/>
</dbReference>
<name>A0A194XSQ2_MOLSC</name>
<evidence type="ECO:0000256" key="3">
    <source>
        <dbReference type="ARBA" id="ARBA00023002"/>
    </source>
</evidence>
<dbReference type="PANTHER" id="PTHR46865">
    <property type="entry name" value="OXIDOREDUCTASE-RELATED"/>
    <property type="match status" value="1"/>
</dbReference>
<dbReference type="GO" id="GO:0016491">
    <property type="term" value="F:oxidoreductase activity"/>
    <property type="evidence" value="ECO:0007669"/>
    <property type="project" value="UniProtKB-KW"/>
</dbReference>
<evidence type="ECO:0000256" key="2">
    <source>
        <dbReference type="ARBA" id="ARBA00022827"/>
    </source>
</evidence>
<sequence length="405" mass="44635">MDPKPQILINGASIAGPVLAHFLSQSHISITILERSPNLRTTGQQVDIRGSGLTVIQRMGLEEAVRSRTTEEAGLQFVTGNGKPIATFPVDKETGMSFSSDIEILRGELAKVIYEKTVKSPDIEYIFGDYVTAFSDTGKKVTVTLASGKEREFDLVIGADGMTSKTRRLAFPRIQDPLKPLGQYMAFFTIPYQASDGTFARWYNAPGGRTILLRPDKAGCTRAYFAIMSSKPEGYEKMSEEEQKKMWRNLFQDAGWEAERVLEGMEKSEDWYMQEIAQIKMPTWHEGRVGLVGDAAYCPSPISGMGTSLAIVGAYVLAGEIVKNGNGRDFEKAFEGYEERMRGYVDKAQKLPPGAPGFANPQTRIGISILNGVLGFVSWSGLATLFSKLSLGATKERDDLPEYAF</sequence>
<accession>A0A194XSQ2</accession>
<dbReference type="Pfam" id="PF01494">
    <property type="entry name" value="FAD_binding_3"/>
    <property type="match status" value="1"/>
</dbReference>
<dbReference type="InterPro" id="IPR051704">
    <property type="entry name" value="FAD_aromatic-hydroxylase"/>
</dbReference>
<gene>
    <name evidence="5" type="ORF">LY89DRAFT_679973</name>
</gene>
<dbReference type="InterPro" id="IPR036188">
    <property type="entry name" value="FAD/NAD-bd_sf"/>
</dbReference>
<keyword evidence="6" id="KW-1185">Reference proteome</keyword>
<dbReference type="KEGG" id="psco:LY89DRAFT_679973"/>
<evidence type="ECO:0000313" key="5">
    <source>
        <dbReference type="EMBL" id="KUJ23171.1"/>
    </source>
</evidence>
<evidence type="ECO:0000256" key="1">
    <source>
        <dbReference type="ARBA" id="ARBA00022630"/>
    </source>
</evidence>
<dbReference type="EMBL" id="KQ947405">
    <property type="protein sequence ID" value="KUJ23171.1"/>
    <property type="molecule type" value="Genomic_DNA"/>
</dbReference>
<dbReference type="GO" id="GO:0071949">
    <property type="term" value="F:FAD binding"/>
    <property type="evidence" value="ECO:0007669"/>
    <property type="project" value="InterPro"/>
</dbReference>
<evidence type="ECO:0000259" key="4">
    <source>
        <dbReference type="Pfam" id="PF01494"/>
    </source>
</evidence>